<feature type="region of interest" description="Disordered" evidence="8">
    <location>
        <begin position="497"/>
        <end position="594"/>
    </location>
</feature>
<feature type="transmembrane region" description="Helical" evidence="9">
    <location>
        <begin position="241"/>
        <end position="261"/>
    </location>
</feature>
<evidence type="ECO:0000259" key="10">
    <source>
        <dbReference type="Pfam" id="PF13231"/>
    </source>
</evidence>
<keyword evidence="7 9" id="KW-0472">Membrane</keyword>
<evidence type="ECO:0000256" key="8">
    <source>
        <dbReference type="SAM" id="MobiDB-lite"/>
    </source>
</evidence>
<sequence length="706" mass="72847">MSATAAPSVGIPPNATTSGTPPVARSRRLPWLSPAGQPRWARPALLLLAVVAGAFYAWGVRLGELHGFYAPAVKSMAENWKAFLYGGYDPAASITLDKLPGAFMVEALSARIFGFSTWSVLLPQVVETVVTLLVLYGVVRRWIGPTAGILAAAAFATTPIVAALSHAEISDTLLTMLLVLAADATQRAVAGGRLRWLLLAGVWVGLAFQAKMVEAWGILPALALAYLVAAPGTVRRPLGHVGLAGLVTLAVSLSWIVMVLLTPASARPYIDGSTDNSPLSMVFDYNLFNRYGLNTDTAVGFGRHGGAVASYMLGADVASQVGWLYPLAVIGLVCGIWWRGRTPRTDAVRAGFLLFGGWLAVYTAAFSTGRVAHTYYVVAVAPAVAALAGGGTVTLWQAYRRPGRRRWLLPATVAVSIGWAAYLSGQYPSFLPWLTPLLVSLGAVGVILLVVTTLMQGVAGHGTPRGGRRARIAAVAMAATVGALAVAPTAWAASTDDSRYAGSGGGPSAGPARGFGFGPARGGTGGADRDRRYGLAAGAGGAGGFDGDRRGGTFERSGMWGTPDGGRAAGRGQAPGAWSGRSGRGGFGGVSDRPSAQTERLVAYLKSHQPGSRYLVATQGSMQAGPLILAGASVLPMGGFSGQVPFPTTDQLAKLVAAGQARYVLEGGGFGRRGNSATTTWVTGNCKPVNAPALDVSGLYDCARAG</sequence>
<dbReference type="RefSeq" id="WP_167926636.1">
    <property type="nucleotide sequence ID" value="NZ_JAATVY010000013.1"/>
</dbReference>
<feature type="compositionally biased region" description="Gly residues" evidence="8">
    <location>
        <begin position="502"/>
        <end position="526"/>
    </location>
</feature>
<feature type="transmembrane region" description="Helical" evidence="9">
    <location>
        <begin position="112"/>
        <end position="136"/>
    </location>
</feature>
<name>A0ABX0Y2T4_9ACTN</name>
<dbReference type="InterPro" id="IPR038731">
    <property type="entry name" value="RgtA/B/C-like"/>
</dbReference>
<organism evidence="12 13">
    <name type="scientific">Planosporangium thailandense</name>
    <dbReference type="NCBI Taxonomy" id="765197"/>
    <lineage>
        <taxon>Bacteria</taxon>
        <taxon>Bacillati</taxon>
        <taxon>Actinomycetota</taxon>
        <taxon>Actinomycetes</taxon>
        <taxon>Micromonosporales</taxon>
        <taxon>Micromonosporaceae</taxon>
        <taxon>Planosporangium</taxon>
    </lineage>
</organism>
<comment type="caution">
    <text evidence="12">The sequence shown here is derived from an EMBL/GenBank/DDBJ whole genome shotgun (WGS) entry which is preliminary data.</text>
</comment>
<evidence type="ECO:0000256" key="7">
    <source>
        <dbReference type="ARBA" id="ARBA00023136"/>
    </source>
</evidence>
<feature type="transmembrane region" description="Helical" evidence="9">
    <location>
        <begin position="430"/>
        <end position="451"/>
    </location>
</feature>
<feature type="region of interest" description="Disordered" evidence="8">
    <location>
        <begin position="1"/>
        <end position="23"/>
    </location>
</feature>
<feature type="transmembrane region" description="Helical" evidence="9">
    <location>
        <begin position="350"/>
        <end position="369"/>
    </location>
</feature>
<protein>
    <submittedName>
        <fullName evidence="12">Mannosyltransferase</fullName>
    </submittedName>
</protein>
<reference evidence="12 13" key="1">
    <citation type="submission" date="2020-03" db="EMBL/GenBank/DDBJ databases">
        <title>WGS of the type strain of Planosporangium spp.</title>
        <authorList>
            <person name="Thawai C."/>
        </authorList>
    </citation>
    <scope>NUCLEOTIDE SEQUENCE [LARGE SCALE GENOMIC DNA]</scope>
    <source>
        <strain evidence="12 13">TBRC 5610</strain>
    </source>
</reference>
<feature type="transmembrane region" description="Helical" evidence="9">
    <location>
        <begin position="321"/>
        <end position="338"/>
    </location>
</feature>
<evidence type="ECO:0000259" key="11">
    <source>
        <dbReference type="Pfam" id="PF24878"/>
    </source>
</evidence>
<evidence type="ECO:0000256" key="5">
    <source>
        <dbReference type="ARBA" id="ARBA00022692"/>
    </source>
</evidence>
<dbReference type="PANTHER" id="PTHR33908:SF3">
    <property type="entry name" value="UNDECAPRENYL PHOSPHATE-ALPHA-4-AMINO-4-DEOXY-L-ARABINOSE ARABINOSYL TRANSFERASE"/>
    <property type="match status" value="1"/>
</dbReference>
<evidence type="ECO:0000256" key="2">
    <source>
        <dbReference type="ARBA" id="ARBA00022475"/>
    </source>
</evidence>
<feature type="compositionally biased region" description="Low complexity" evidence="8">
    <location>
        <begin position="570"/>
        <end position="581"/>
    </location>
</feature>
<dbReference type="GO" id="GO:0016757">
    <property type="term" value="F:glycosyltransferase activity"/>
    <property type="evidence" value="ECO:0007669"/>
    <property type="project" value="UniProtKB-KW"/>
</dbReference>
<feature type="transmembrane region" description="Helical" evidence="9">
    <location>
        <begin position="375"/>
        <end position="395"/>
    </location>
</feature>
<feature type="transmembrane region" description="Helical" evidence="9">
    <location>
        <begin position="407"/>
        <end position="424"/>
    </location>
</feature>
<dbReference type="Pfam" id="PF24878">
    <property type="entry name" value="YkcB_C"/>
    <property type="match status" value="1"/>
</dbReference>
<evidence type="ECO:0000256" key="1">
    <source>
        <dbReference type="ARBA" id="ARBA00004651"/>
    </source>
</evidence>
<feature type="transmembrane region" description="Helical" evidence="9">
    <location>
        <begin position="472"/>
        <end position="493"/>
    </location>
</feature>
<evidence type="ECO:0000256" key="3">
    <source>
        <dbReference type="ARBA" id="ARBA00022676"/>
    </source>
</evidence>
<keyword evidence="6 9" id="KW-1133">Transmembrane helix</keyword>
<feature type="transmembrane region" description="Helical" evidence="9">
    <location>
        <begin position="216"/>
        <end position="234"/>
    </location>
</feature>
<keyword evidence="2" id="KW-1003">Cell membrane</keyword>
<feature type="domain" description="Putative mannosyltransferase YkcA/B-like C-terminal" evidence="11">
    <location>
        <begin position="601"/>
        <end position="684"/>
    </location>
</feature>
<feature type="transmembrane region" description="Helical" evidence="9">
    <location>
        <begin position="142"/>
        <end position="164"/>
    </location>
</feature>
<dbReference type="Proteomes" id="UP000722989">
    <property type="component" value="Unassembled WGS sequence"/>
</dbReference>
<evidence type="ECO:0000313" key="13">
    <source>
        <dbReference type="Proteomes" id="UP000722989"/>
    </source>
</evidence>
<evidence type="ECO:0000256" key="4">
    <source>
        <dbReference type="ARBA" id="ARBA00022679"/>
    </source>
</evidence>
<dbReference type="EMBL" id="JAATVY010000013">
    <property type="protein sequence ID" value="NJC71735.1"/>
    <property type="molecule type" value="Genomic_DNA"/>
</dbReference>
<evidence type="ECO:0000256" key="6">
    <source>
        <dbReference type="ARBA" id="ARBA00022989"/>
    </source>
</evidence>
<keyword evidence="3 12" id="KW-0328">Glycosyltransferase</keyword>
<dbReference type="Pfam" id="PF13231">
    <property type="entry name" value="PMT_2"/>
    <property type="match status" value="1"/>
</dbReference>
<feature type="transmembrane region" description="Helical" evidence="9">
    <location>
        <begin position="40"/>
        <end position="58"/>
    </location>
</feature>
<evidence type="ECO:0000256" key="9">
    <source>
        <dbReference type="SAM" id="Phobius"/>
    </source>
</evidence>
<evidence type="ECO:0000313" key="12">
    <source>
        <dbReference type="EMBL" id="NJC71735.1"/>
    </source>
</evidence>
<keyword evidence="13" id="KW-1185">Reference proteome</keyword>
<keyword evidence="5 9" id="KW-0812">Transmembrane</keyword>
<proteinExistence type="predicted"/>
<comment type="subcellular location">
    <subcellularLocation>
        <location evidence="1">Cell membrane</location>
        <topology evidence="1">Multi-pass membrane protein</topology>
    </subcellularLocation>
</comment>
<gene>
    <name evidence="12" type="ORF">HC031_18710</name>
</gene>
<dbReference type="InterPro" id="IPR056785">
    <property type="entry name" value="YkcA/B-like_C"/>
</dbReference>
<accession>A0ABX0Y2T4</accession>
<feature type="domain" description="Glycosyltransferase RgtA/B/C/D-like" evidence="10">
    <location>
        <begin position="100"/>
        <end position="255"/>
    </location>
</feature>
<dbReference type="PANTHER" id="PTHR33908">
    <property type="entry name" value="MANNOSYLTRANSFERASE YKCB-RELATED"/>
    <property type="match status" value="1"/>
</dbReference>
<dbReference type="InterPro" id="IPR050297">
    <property type="entry name" value="LipidA_mod_glycosyltrf_83"/>
</dbReference>
<keyword evidence="4" id="KW-0808">Transferase</keyword>